<dbReference type="Proteomes" id="UP000321150">
    <property type="component" value="Unassembled WGS sequence"/>
</dbReference>
<dbReference type="AlphaFoldDB" id="A0A511YG22"/>
<accession>A0A511YG22</accession>
<reference evidence="1 2" key="1">
    <citation type="submission" date="2019-07" db="EMBL/GenBank/DDBJ databases">
        <title>Whole genome shotgun sequence of Chryseobacterium lathyri NBRC 105250.</title>
        <authorList>
            <person name="Hosoyama A."/>
            <person name="Uohara A."/>
            <person name="Ohji S."/>
            <person name="Ichikawa N."/>
        </authorList>
    </citation>
    <scope>NUCLEOTIDE SEQUENCE [LARGE SCALE GENOMIC DNA]</scope>
    <source>
        <strain evidence="1 2">NBRC 105250</strain>
    </source>
</reference>
<organism evidence="1 2">
    <name type="scientific">Chryseobacterium lathyri</name>
    <dbReference type="NCBI Taxonomy" id="395933"/>
    <lineage>
        <taxon>Bacteria</taxon>
        <taxon>Pseudomonadati</taxon>
        <taxon>Bacteroidota</taxon>
        <taxon>Flavobacteriia</taxon>
        <taxon>Flavobacteriales</taxon>
        <taxon>Weeksellaceae</taxon>
        <taxon>Chryseobacterium group</taxon>
        <taxon>Chryseobacterium</taxon>
    </lineage>
</organism>
<proteinExistence type="predicted"/>
<evidence type="ECO:0000313" key="1">
    <source>
        <dbReference type="EMBL" id="GEN74123.1"/>
    </source>
</evidence>
<protein>
    <submittedName>
        <fullName evidence="1">Uncharacterized protein</fullName>
    </submittedName>
</protein>
<evidence type="ECO:0000313" key="2">
    <source>
        <dbReference type="Proteomes" id="UP000321150"/>
    </source>
</evidence>
<dbReference type="OrthoDB" id="1267188at2"/>
<sequence>MKKIYAALIFISSLVYSQTNEVKYYFEKSDLNYDTTNKQIVKFTNHVTKYIQLRNGENNFSTVKVDLFGDPDLSQFDLTKLNKVIDVISENAKYNLKSPSTYIPNAIVLRRNKNEWFTNVFFSGQNSYGAKKDNSSMVTLDDEGNIIKDFEK</sequence>
<dbReference type="EMBL" id="BJYI01000026">
    <property type="protein sequence ID" value="GEN74123.1"/>
    <property type="molecule type" value="Genomic_DNA"/>
</dbReference>
<comment type="caution">
    <text evidence="1">The sequence shown here is derived from an EMBL/GenBank/DDBJ whole genome shotgun (WGS) entry which is preliminary data.</text>
</comment>
<gene>
    <name evidence="1" type="ORF">CLA01_41950</name>
</gene>
<name>A0A511YG22_9FLAO</name>
<dbReference type="RefSeq" id="WP_111960199.1">
    <property type="nucleotide sequence ID" value="NZ_BJYI01000026.1"/>
</dbReference>